<dbReference type="OrthoDB" id="7568856at2"/>
<evidence type="ECO:0000256" key="9">
    <source>
        <dbReference type="ARBA" id="ARBA00022741"/>
    </source>
</evidence>
<evidence type="ECO:0000256" key="12">
    <source>
        <dbReference type="ARBA" id="ARBA00022989"/>
    </source>
</evidence>
<dbReference type="PIRSF" id="PIRSF036431">
    <property type="entry name" value="STHK_DctB"/>
    <property type="match status" value="1"/>
</dbReference>
<dbReference type="GO" id="GO:0005524">
    <property type="term" value="F:ATP binding"/>
    <property type="evidence" value="ECO:0007669"/>
    <property type="project" value="UniProtKB-KW"/>
</dbReference>
<dbReference type="Gene3D" id="6.10.250.3020">
    <property type="match status" value="1"/>
</dbReference>
<dbReference type="InterPro" id="IPR004358">
    <property type="entry name" value="Sig_transdc_His_kin-like_C"/>
</dbReference>
<reference evidence="20" key="1">
    <citation type="submission" date="2017-12" db="EMBL/GenBank/DDBJ databases">
        <title>Draft genome sequence of Telmatospirillum siberiense 26-4b1T, an acidotolerant peatland alphaproteobacterium potentially involved in sulfur cycling.</title>
        <authorList>
            <person name="Hausmann B."/>
            <person name="Pjevac P."/>
            <person name="Schreck K."/>
            <person name="Herbold C.W."/>
            <person name="Daims H."/>
            <person name="Wagner M."/>
            <person name="Pester M."/>
            <person name="Loy A."/>
        </authorList>
    </citation>
    <scope>NUCLEOTIDE SEQUENCE [LARGE SCALE GENOMIC DNA]</scope>
    <source>
        <strain evidence="20">26-4b1</strain>
    </source>
</reference>
<dbReference type="InterPro" id="IPR017055">
    <property type="entry name" value="Sig_transdc_His_kinase_DctB"/>
</dbReference>
<dbReference type="SUPFAM" id="SSF55874">
    <property type="entry name" value="ATPase domain of HSP90 chaperone/DNA topoisomerase II/histidine kinase"/>
    <property type="match status" value="1"/>
</dbReference>
<keyword evidence="5" id="KW-0997">Cell inner membrane</keyword>
<dbReference type="SMART" id="SM00387">
    <property type="entry name" value="HATPase_c"/>
    <property type="match status" value="1"/>
</dbReference>
<keyword evidence="4" id="KW-1003">Cell membrane</keyword>
<evidence type="ECO:0000256" key="4">
    <source>
        <dbReference type="ARBA" id="ARBA00022475"/>
    </source>
</evidence>
<keyword evidence="14 17" id="KW-0472">Membrane</keyword>
<keyword evidence="13" id="KW-0902">Two-component regulatory system</keyword>
<evidence type="ECO:0000256" key="5">
    <source>
        <dbReference type="ARBA" id="ARBA00022519"/>
    </source>
</evidence>
<dbReference type="GO" id="GO:0005886">
    <property type="term" value="C:plasma membrane"/>
    <property type="evidence" value="ECO:0007669"/>
    <property type="project" value="UniProtKB-SubCell"/>
</dbReference>
<dbReference type="SUPFAM" id="SSF47384">
    <property type="entry name" value="Homodimeric domain of signal transducing histidine kinase"/>
    <property type="match status" value="1"/>
</dbReference>
<accession>A0A2N3PWE5</accession>
<evidence type="ECO:0000256" key="16">
    <source>
        <dbReference type="ARBA" id="ARBA00073143"/>
    </source>
</evidence>
<gene>
    <name evidence="19" type="ORF">CWS72_10405</name>
</gene>
<evidence type="ECO:0000259" key="18">
    <source>
        <dbReference type="PROSITE" id="PS50109"/>
    </source>
</evidence>
<dbReference type="CDD" id="cd00082">
    <property type="entry name" value="HisKA"/>
    <property type="match status" value="1"/>
</dbReference>
<comment type="caution">
    <text evidence="19">The sequence shown here is derived from an EMBL/GenBank/DDBJ whole genome shotgun (WGS) entry which is preliminary data.</text>
</comment>
<name>A0A2N3PWE5_9PROT</name>
<keyword evidence="11" id="KW-0067">ATP-binding</keyword>
<keyword evidence="9" id="KW-0547">Nucleotide-binding</keyword>
<keyword evidence="7" id="KW-0808">Transferase</keyword>
<dbReference type="EMBL" id="PIUM01000009">
    <property type="protein sequence ID" value="PKU24733.1"/>
    <property type="molecule type" value="Genomic_DNA"/>
</dbReference>
<keyword evidence="10 19" id="KW-0418">Kinase</keyword>
<evidence type="ECO:0000256" key="14">
    <source>
        <dbReference type="ARBA" id="ARBA00023136"/>
    </source>
</evidence>
<protein>
    <recommendedName>
        <fullName evidence="16">C4-dicarboxylate transport sensor protein DctB</fullName>
        <ecNumber evidence="3">2.7.13.3</ecNumber>
    </recommendedName>
</protein>
<dbReference type="SMART" id="SM00388">
    <property type="entry name" value="HisKA"/>
    <property type="match status" value="1"/>
</dbReference>
<dbReference type="PROSITE" id="PS50109">
    <property type="entry name" value="HIS_KIN"/>
    <property type="match status" value="1"/>
</dbReference>
<dbReference type="FunFam" id="1.10.287.130:FF:000049">
    <property type="entry name" value="C4-dicarboxylate transport sensor protein DctB"/>
    <property type="match status" value="1"/>
</dbReference>
<comment type="function">
    <text evidence="15">Member of the two-component regulatory system DctB/DctD involved in the transport of C4-dicarboxylates. DctB functions as a membrane-associated protein kinase that phosphorylates DctD in response to environmental signals.</text>
</comment>
<evidence type="ECO:0000256" key="6">
    <source>
        <dbReference type="ARBA" id="ARBA00022553"/>
    </source>
</evidence>
<evidence type="ECO:0000256" key="17">
    <source>
        <dbReference type="SAM" id="Phobius"/>
    </source>
</evidence>
<dbReference type="PRINTS" id="PR00344">
    <property type="entry name" value="BCTRLSENSOR"/>
</dbReference>
<evidence type="ECO:0000256" key="15">
    <source>
        <dbReference type="ARBA" id="ARBA00059004"/>
    </source>
</evidence>
<evidence type="ECO:0000256" key="11">
    <source>
        <dbReference type="ARBA" id="ARBA00022840"/>
    </source>
</evidence>
<keyword evidence="8 17" id="KW-0812">Transmembrane</keyword>
<keyword evidence="20" id="KW-1185">Reference proteome</keyword>
<keyword evidence="6" id="KW-0597">Phosphoprotein</keyword>
<evidence type="ECO:0000256" key="3">
    <source>
        <dbReference type="ARBA" id="ARBA00012438"/>
    </source>
</evidence>
<evidence type="ECO:0000256" key="7">
    <source>
        <dbReference type="ARBA" id="ARBA00022679"/>
    </source>
</evidence>
<dbReference type="Gene3D" id="1.10.287.130">
    <property type="match status" value="1"/>
</dbReference>
<dbReference type="Pfam" id="PF02518">
    <property type="entry name" value="HATPase_c"/>
    <property type="match status" value="1"/>
</dbReference>
<evidence type="ECO:0000256" key="8">
    <source>
        <dbReference type="ARBA" id="ARBA00022692"/>
    </source>
</evidence>
<evidence type="ECO:0000313" key="19">
    <source>
        <dbReference type="EMBL" id="PKU24733.1"/>
    </source>
</evidence>
<organism evidence="19 20">
    <name type="scientific">Telmatospirillum siberiense</name>
    <dbReference type="NCBI Taxonomy" id="382514"/>
    <lineage>
        <taxon>Bacteria</taxon>
        <taxon>Pseudomonadati</taxon>
        <taxon>Pseudomonadota</taxon>
        <taxon>Alphaproteobacteria</taxon>
        <taxon>Rhodospirillales</taxon>
        <taxon>Rhodospirillaceae</taxon>
        <taxon>Telmatospirillum</taxon>
    </lineage>
</organism>
<dbReference type="Gene3D" id="3.30.565.10">
    <property type="entry name" value="Histidine kinase-like ATPase, C-terminal domain"/>
    <property type="match status" value="1"/>
</dbReference>
<evidence type="ECO:0000256" key="13">
    <source>
        <dbReference type="ARBA" id="ARBA00023012"/>
    </source>
</evidence>
<proteinExistence type="predicted"/>
<dbReference type="InterPro" id="IPR003661">
    <property type="entry name" value="HisK_dim/P_dom"/>
</dbReference>
<dbReference type="Gene3D" id="3.30.450.20">
    <property type="entry name" value="PAS domain"/>
    <property type="match status" value="2"/>
</dbReference>
<feature type="domain" description="Histidine kinase" evidence="18">
    <location>
        <begin position="395"/>
        <end position="607"/>
    </location>
</feature>
<dbReference type="GO" id="GO:0000155">
    <property type="term" value="F:phosphorelay sensor kinase activity"/>
    <property type="evidence" value="ECO:0007669"/>
    <property type="project" value="InterPro"/>
</dbReference>
<dbReference type="AlphaFoldDB" id="A0A2N3PWE5"/>
<evidence type="ECO:0000313" key="20">
    <source>
        <dbReference type="Proteomes" id="UP000233293"/>
    </source>
</evidence>
<evidence type="ECO:0000256" key="10">
    <source>
        <dbReference type="ARBA" id="ARBA00022777"/>
    </source>
</evidence>
<evidence type="ECO:0000256" key="1">
    <source>
        <dbReference type="ARBA" id="ARBA00000085"/>
    </source>
</evidence>
<sequence length="618" mass="67287">MARPFRRWLHNAMPLLAAIGIGAVVVWQAASLGRSGAMTSATAHGFQRLRLYSSTIVNALERYSYLPFMLAHDGKVRALLADQTDPVRLRAVDEWLEGANAAAGSTALYIENLEGTAIAASNWREPDTYVGHRYEFRPFFKDAISTGGGRWFGVGVTTRIPGYFLARAVLDGDSPQGVAIVKVDLEQLQREWASGGEKVMVTDIHNIAILTSQPDWKYAVLGTLDAEARATLDATQQYADVPLRSVKVIQSRDIEKDVHILTLETDGRRRSYLVQSAAIPGESWTIHYLTDMNDILAGSRNAAIIAAFGWIIVLLLLLFLRQRFLRIVAQAKARDEVAEALRTARDELELTVAKRTADLQAEIEERLRTERELRDAQTELVHAGKMAALGQMSATVAHELSQPLTAVQTYLASARVFAQRGDLGQVFRNLGLIDDLNQRMGHIASHLKTFSRKGGSRREPVLLAEVAKRAMMLVEARAKSEKAIIVCDIPPDACILGDGIRLEQVIVNLFGNALDAVKACQVKRLSMTAEASEGTWVIKVADNGPGIAPEHVEHVFDPFFTTKEVGEGLGIGLSLSESIIRDIGGSMRAENAPGGGAVFVITLPEHSPAPAPGGGSHG</sequence>
<dbReference type="PANTHER" id="PTHR43065">
    <property type="entry name" value="SENSOR HISTIDINE KINASE"/>
    <property type="match status" value="1"/>
</dbReference>
<dbReference type="InterPro" id="IPR029151">
    <property type="entry name" value="Sensor-like_sf"/>
</dbReference>
<dbReference type="RefSeq" id="WP_101250527.1">
    <property type="nucleotide sequence ID" value="NZ_PIUM01000009.1"/>
</dbReference>
<evidence type="ECO:0000256" key="2">
    <source>
        <dbReference type="ARBA" id="ARBA00004429"/>
    </source>
</evidence>
<comment type="catalytic activity">
    <reaction evidence="1">
        <text>ATP + protein L-histidine = ADP + protein N-phospho-L-histidine.</text>
        <dbReference type="EC" id="2.7.13.3"/>
    </reaction>
</comment>
<comment type="subcellular location">
    <subcellularLocation>
        <location evidence="2">Cell inner membrane</location>
        <topology evidence="2">Multi-pass membrane protein</topology>
    </subcellularLocation>
</comment>
<dbReference type="InterPro" id="IPR036890">
    <property type="entry name" value="HATPase_C_sf"/>
</dbReference>
<dbReference type="InterPro" id="IPR003594">
    <property type="entry name" value="HATPase_dom"/>
</dbReference>
<feature type="transmembrane region" description="Helical" evidence="17">
    <location>
        <begin position="302"/>
        <end position="320"/>
    </location>
</feature>
<dbReference type="EC" id="2.7.13.3" evidence="3"/>
<dbReference type="InterPro" id="IPR036097">
    <property type="entry name" value="HisK_dim/P_sf"/>
</dbReference>
<dbReference type="SUPFAM" id="SSF103190">
    <property type="entry name" value="Sensory domain-like"/>
    <property type="match status" value="1"/>
</dbReference>
<dbReference type="InterPro" id="IPR005467">
    <property type="entry name" value="His_kinase_dom"/>
</dbReference>
<dbReference type="Proteomes" id="UP000233293">
    <property type="component" value="Unassembled WGS sequence"/>
</dbReference>
<keyword evidence="12 17" id="KW-1133">Transmembrane helix</keyword>
<dbReference type="PANTHER" id="PTHR43065:SF46">
    <property type="entry name" value="C4-DICARBOXYLATE TRANSPORT SENSOR PROTEIN DCTB"/>
    <property type="match status" value="1"/>
</dbReference>